<name>X0Y4J6_9ZZZZ</name>
<dbReference type="Pfam" id="PF14321">
    <property type="entry name" value="DUF4382"/>
    <property type="match status" value="1"/>
</dbReference>
<organism evidence="2">
    <name type="scientific">marine sediment metagenome</name>
    <dbReference type="NCBI Taxonomy" id="412755"/>
    <lineage>
        <taxon>unclassified sequences</taxon>
        <taxon>metagenomes</taxon>
        <taxon>ecological metagenomes</taxon>
    </lineage>
</organism>
<protein>
    <recommendedName>
        <fullName evidence="1">DUF4382 domain-containing protein</fullName>
    </recommendedName>
</protein>
<gene>
    <name evidence="2" type="ORF">S01H1_70218</name>
</gene>
<dbReference type="InterPro" id="IPR025491">
    <property type="entry name" value="DUF4382"/>
</dbReference>
<sequence>EEKPLKIPSGSIKLVKSFNIVNGGITTLTIDFDAEKSVHQAGSQYIMKPTIKVT</sequence>
<evidence type="ECO:0000313" key="2">
    <source>
        <dbReference type="EMBL" id="GAG31771.1"/>
    </source>
</evidence>
<accession>X0Y4J6</accession>
<reference evidence="2" key="1">
    <citation type="journal article" date="2014" name="Front. Microbiol.">
        <title>High frequency of phylogenetically diverse reductive dehalogenase-homologous genes in deep subseafloor sedimentary metagenomes.</title>
        <authorList>
            <person name="Kawai M."/>
            <person name="Futagami T."/>
            <person name="Toyoda A."/>
            <person name="Takaki Y."/>
            <person name="Nishi S."/>
            <person name="Hori S."/>
            <person name="Arai W."/>
            <person name="Tsubouchi T."/>
            <person name="Morono Y."/>
            <person name="Uchiyama I."/>
            <person name="Ito T."/>
            <person name="Fujiyama A."/>
            <person name="Inagaki F."/>
            <person name="Takami H."/>
        </authorList>
    </citation>
    <scope>NUCLEOTIDE SEQUENCE</scope>
    <source>
        <strain evidence="2">Expedition CK06-06</strain>
    </source>
</reference>
<feature type="non-terminal residue" evidence="2">
    <location>
        <position position="1"/>
    </location>
</feature>
<comment type="caution">
    <text evidence="2">The sequence shown here is derived from an EMBL/GenBank/DDBJ whole genome shotgun (WGS) entry which is preliminary data.</text>
</comment>
<feature type="domain" description="DUF4382" evidence="1">
    <location>
        <begin position="4"/>
        <end position="49"/>
    </location>
</feature>
<evidence type="ECO:0000259" key="1">
    <source>
        <dbReference type="Pfam" id="PF14321"/>
    </source>
</evidence>
<dbReference type="EMBL" id="BARS01046681">
    <property type="protein sequence ID" value="GAG31771.1"/>
    <property type="molecule type" value="Genomic_DNA"/>
</dbReference>
<dbReference type="AlphaFoldDB" id="X0Y4J6"/>
<proteinExistence type="predicted"/>